<keyword evidence="2" id="KW-0413">Isomerase</keyword>
<evidence type="ECO:0000256" key="1">
    <source>
        <dbReference type="ARBA" id="ARBA00012404"/>
    </source>
</evidence>
<dbReference type="EMBL" id="JABRWJ010000018">
    <property type="protein sequence ID" value="NRF72143.1"/>
    <property type="molecule type" value="Genomic_DNA"/>
</dbReference>
<evidence type="ECO:0000256" key="2">
    <source>
        <dbReference type="ARBA" id="ARBA00023235"/>
    </source>
</evidence>
<evidence type="ECO:0000313" key="4">
    <source>
        <dbReference type="EMBL" id="NRF72143.1"/>
    </source>
</evidence>
<dbReference type="InterPro" id="IPR051331">
    <property type="entry name" value="Chorismate_mutase-related"/>
</dbReference>
<dbReference type="PROSITE" id="PS51168">
    <property type="entry name" value="CHORISMATE_MUT_2"/>
    <property type="match status" value="1"/>
</dbReference>
<evidence type="ECO:0000259" key="3">
    <source>
        <dbReference type="PROSITE" id="PS51168"/>
    </source>
</evidence>
<keyword evidence="5" id="KW-1185">Reference proteome</keyword>
<gene>
    <name evidence="4" type="ORF">HLB44_34680</name>
</gene>
<dbReference type="InterPro" id="IPR002701">
    <property type="entry name" value="CM_II_prokaryot"/>
</dbReference>
<protein>
    <recommendedName>
        <fullName evidence="1">chorismate mutase</fullName>
        <ecNumber evidence="1">5.4.99.5</ecNumber>
    </recommendedName>
</protein>
<dbReference type="SMART" id="SM00830">
    <property type="entry name" value="CM_2"/>
    <property type="match status" value="1"/>
</dbReference>
<dbReference type="SUPFAM" id="SSF48600">
    <property type="entry name" value="Chorismate mutase II"/>
    <property type="match status" value="1"/>
</dbReference>
<dbReference type="EC" id="5.4.99.5" evidence="1"/>
<dbReference type="PANTHER" id="PTHR38041:SF1">
    <property type="entry name" value="CHORISMATE MUTASE"/>
    <property type="match status" value="1"/>
</dbReference>
<evidence type="ECO:0000313" key="5">
    <source>
        <dbReference type="Proteomes" id="UP000737171"/>
    </source>
</evidence>
<comment type="caution">
    <text evidence="4">The sequence shown here is derived from an EMBL/GenBank/DDBJ whole genome shotgun (WGS) entry which is preliminary data.</text>
</comment>
<organism evidence="4 5">
    <name type="scientific">Pseudaquabacterium terrae</name>
    <dbReference type="NCBI Taxonomy" id="2732868"/>
    <lineage>
        <taxon>Bacteria</taxon>
        <taxon>Pseudomonadati</taxon>
        <taxon>Pseudomonadota</taxon>
        <taxon>Betaproteobacteria</taxon>
        <taxon>Burkholderiales</taxon>
        <taxon>Sphaerotilaceae</taxon>
        <taxon>Pseudaquabacterium</taxon>
    </lineage>
</organism>
<name>A0ABX2EU69_9BURK</name>
<feature type="domain" description="Chorismate mutase" evidence="3">
    <location>
        <begin position="1"/>
        <end position="91"/>
    </location>
</feature>
<dbReference type="InterPro" id="IPR036263">
    <property type="entry name" value="Chorismate_II_sf"/>
</dbReference>
<dbReference type="InterPro" id="IPR036979">
    <property type="entry name" value="CM_dom_sf"/>
</dbReference>
<dbReference type="Gene3D" id="1.20.59.10">
    <property type="entry name" value="Chorismate mutase"/>
    <property type="match status" value="1"/>
</dbReference>
<reference evidence="4 5" key="1">
    <citation type="submission" date="2020-05" db="EMBL/GenBank/DDBJ databases">
        <title>Aquincola sp. isolate from soil.</title>
        <authorList>
            <person name="Han J."/>
            <person name="Kim D.-U."/>
        </authorList>
    </citation>
    <scope>NUCLEOTIDE SEQUENCE [LARGE SCALE GENOMIC DNA]</scope>
    <source>
        <strain evidence="4 5">S2</strain>
    </source>
</reference>
<proteinExistence type="predicted"/>
<accession>A0ABX2EU69</accession>
<dbReference type="Pfam" id="PF01817">
    <property type="entry name" value="CM_2"/>
    <property type="match status" value="1"/>
</dbReference>
<sequence>MPNDELNALRADIDAVDARIIDLLAQRFRITERVGDLKASSALAPVDAVREAAQMARYHALATAAGIAPAVVTAVFRTIIDEVVREHARRRS</sequence>
<dbReference type="PANTHER" id="PTHR38041">
    <property type="entry name" value="CHORISMATE MUTASE"/>
    <property type="match status" value="1"/>
</dbReference>
<dbReference type="Proteomes" id="UP000737171">
    <property type="component" value="Unassembled WGS sequence"/>
</dbReference>